<reference evidence="1" key="1">
    <citation type="submission" date="2019-08" db="EMBL/GenBank/DDBJ databases">
        <title>The genome of the North American firefly Photinus pyralis.</title>
        <authorList>
            <consortium name="Photinus pyralis genome working group"/>
            <person name="Fallon T.R."/>
            <person name="Sander Lower S.E."/>
            <person name="Weng J.-K."/>
        </authorList>
    </citation>
    <scope>NUCLEOTIDE SEQUENCE</scope>
    <source>
        <strain evidence="1">TRF0915ILg1</strain>
        <tissue evidence="1">Whole body</tissue>
    </source>
</reference>
<sequence>MVWEDEEFKPTGHITIKTTNGKTPKFEEVPALTYLGTVITRRPNSNEEINARIMAGMRCVYALRIVPKGRDIRVGDDERWKRRTNQNVNILCGRPDIIGVVKSCTMVWAYNEDDRRAATEKTTMFEMGKKDEDTGMEEKVGEQKIME</sequence>
<dbReference type="AlphaFoldDB" id="A0A8K0GAF6"/>
<comment type="caution">
    <text evidence="1">The sequence shown here is derived from an EMBL/GenBank/DDBJ whole genome shotgun (WGS) entry which is preliminary data.</text>
</comment>
<accession>A0A8K0GAF6</accession>
<protein>
    <submittedName>
        <fullName evidence="1">Uncharacterized protein</fullName>
    </submittedName>
</protein>
<dbReference type="Proteomes" id="UP000801492">
    <property type="component" value="Unassembled WGS sequence"/>
</dbReference>
<proteinExistence type="predicted"/>
<dbReference type="OrthoDB" id="6751474at2759"/>
<evidence type="ECO:0000313" key="1">
    <source>
        <dbReference type="EMBL" id="KAF2897525.1"/>
    </source>
</evidence>
<gene>
    <name evidence="1" type="ORF">ILUMI_08650</name>
</gene>
<name>A0A8K0GAF6_IGNLU</name>
<organism evidence="1 2">
    <name type="scientific">Ignelater luminosus</name>
    <name type="common">Cucubano</name>
    <name type="synonym">Pyrophorus luminosus</name>
    <dbReference type="NCBI Taxonomy" id="2038154"/>
    <lineage>
        <taxon>Eukaryota</taxon>
        <taxon>Metazoa</taxon>
        <taxon>Ecdysozoa</taxon>
        <taxon>Arthropoda</taxon>
        <taxon>Hexapoda</taxon>
        <taxon>Insecta</taxon>
        <taxon>Pterygota</taxon>
        <taxon>Neoptera</taxon>
        <taxon>Endopterygota</taxon>
        <taxon>Coleoptera</taxon>
        <taxon>Polyphaga</taxon>
        <taxon>Elateriformia</taxon>
        <taxon>Elateroidea</taxon>
        <taxon>Elateridae</taxon>
        <taxon>Agrypninae</taxon>
        <taxon>Pyrophorini</taxon>
        <taxon>Ignelater</taxon>
    </lineage>
</organism>
<dbReference type="EMBL" id="VTPC01004090">
    <property type="protein sequence ID" value="KAF2897525.1"/>
    <property type="molecule type" value="Genomic_DNA"/>
</dbReference>
<keyword evidence="2" id="KW-1185">Reference proteome</keyword>
<evidence type="ECO:0000313" key="2">
    <source>
        <dbReference type="Proteomes" id="UP000801492"/>
    </source>
</evidence>